<dbReference type="InterPro" id="IPR036322">
    <property type="entry name" value="WD40_repeat_dom_sf"/>
</dbReference>
<dbReference type="Proteomes" id="UP000515154">
    <property type="component" value="Linkage group LG23"/>
</dbReference>
<evidence type="ECO:0000256" key="3">
    <source>
        <dbReference type="PROSITE-ProRule" id="PRU00221"/>
    </source>
</evidence>
<evidence type="ECO:0000256" key="2">
    <source>
        <dbReference type="ARBA" id="ARBA00022737"/>
    </source>
</evidence>
<name>A0A6P7TMH4_9MOLL</name>
<organism evidence="6 7">
    <name type="scientific">Octopus sinensis</name>
    <name type="common">East Asian common octopus</name>
    <dbReference type="NCBI Taxonomy" id="2607531"/>
    <lineage>
        <taxon>Eukaryota</taxon>
        <taxon>Metazoa</taxon>
        <taxon>Spiralia</taxon>
        <taxon>Lophotrochozoa</taxon>
        <taxon>Mollusca</taxon>
        <taxon>Cephalopoda</taxon>
        <taxon>Coleoidea</taxon>
        <taxon>Octopodiformes</taxon>
        <taxon>Octopoda</taxon>
        <taxon>Incirrata</taxon>
        <taxon>Octopodidae</taxon>
        <taxon>Octopus</taxon>
    </lineage>
</organism>
<gene>
    <name evidence="7" type="primary">LOC115223683</name>
</gene>
<dbReference type="PROSITE" id="PS50294">
    <property type="entry name" value="WD_REPEATS_REGION"/>
    <property type="match status" value="1"/>
</dbReference>
<dbReference type="SMART" id="SM00320">
    <property type="entry name" value="WD40"/>
    <property type="match status" value="7"/>
</dbReference>
<dbReference type="PROSITE" id="PS50082">
    <property type="entry name" value="WD_REPEATS_2"/>
    <property type="match status" value="3"/>
</dbReference>
<keyword evidence="4" id="KW-0175">Coiled coil</keyword>
<dbReference type="InterPro" id="IPR055442">
    <property type="entry name" value="Beta-prop_EML-like_2nd"/>
</dbReference>
<accession>A0A6P7TMH4</accession>
<keyword evidence="6" id="KW-1185">Reference proteome</keyword>
<reference evidence="7" key="1">
    <citation type="submission" date="2025-08" db="UniProtKB">
        <authorList>
            <consortium name="RefSeq"/>
        </authorList>
    </citation>
    <scope>IDENTIFICATION</scope>
</reference>
<feature type="coiled-coil region" evidence="4">
    <location>
        <begin position="871"/>
        <end position="905"/>
    </location>
</feature>
<evidence type="ECO:0000313" key="6">
    <source>
        <dbReference type="Proteomes" id="UP000515154"/>
    </source>
</evidence>
<dbReference type="RefSeq" id="XP_029650216.2">
    <property type="nucleotide sequence ID" value="XM_029794356.2"/>
</dbReference>
<dbReference type="InterPro" id="IPR001680">
    <property type="entry name" value="WD40_rpt"/>
</dbReference>
<dbReference type="PANTHER" id="PTHR32215:SF0">
    <property type="entry name" value="CILIA- AND FLAGELLA-ASSOCIATED PROTEIN 57"/>
    <property type="match status" value="1"/>
</dbReference>
<protein>
    <submittedName>
        <fullName evidence="7">Cilia- and flagella-associated protein 57-like</fullName>
    </submittedName>
</protein>
<dbReference type="PANTHER" id="PTHR32215">
    <property type="entry name" value="CILIA- AND FLAGELLA-ASSOCIATED PROTEIN 57"/>
    <property type="match status" value="1"/>
</dbReference>
<feature type="repeat" description="WD" evidence="3">
    <location>
        <begin position="365"/>
        <end position="382"/>
    </location>
</feature>
<evidence type="ECO:0000256" key="4">
    <source>
        <dbReference type="SAM" id="Coils"/>
    </source>
</evidence>
<dbReference type="Pfam" id="PF23414">
    <property type="entry name" value="Beta-prop_EML_2"/>
    <property type="match status" value="1"/>
</dbReference>
<dbReference type="InterPro" id="IPR052993">
    <property type="entry name" value="CFA-57"/>
</dbReference>
<dbReference type="SUPFAM" id="SSF50978">
    <property type="entry name" value="WD40 repeat-like"/>
    <property type="match status" value="3"/>
</dbReference>
<proteinExistence type="predicted"/>
<sequence>MALSKATLKYLIGINSDISSIFFYLDERTIFYTCGCYCVLFNTEQKNMRFLIASEKGTKITAMAVSPDRNYSAVALNSEKPTVNIFDLLTVQKIKTLICHELQSCKIISLAFSYLSRYLVAMCDDPSRTLIYWSWKRSKLLLLTKVTVSVAPETLYCLTFNPQTHFNVYIFGNKFLKLFRFEGCENKQFNFPKIVPQDFKCYCWDANQRLLVGTGSGRVLFIEDKDLRLDFNVFQYTNISDESVKSYGVTAISSYSEGFITACGKSVHFFEWVEAKDTYKFVRSVYLPSHALDNSDLHDQIIKWMVVNPSEDFLAISTNMKQLYSTPVNPPGTEHSNKVIVFDVLVQPFHFKPITGCCVCTWKPFIVTSSLDGSIKLWNYKTCSLEFSANFSSEVYSISMHPMGLFLLAGFSDKLRFMYIRKNDFKQFKEFDIRMCTHCNFSRGGQMFAAVSNNFILVFSAINFERLFKLKGHNSKIRTTVWCMDDDNLISCDLGGAIYEWEIKTGKRISHCALKSCAYNDLAMNFEKKIYVVGSDYSLKEIYKSQLLRALRTENVLYTSIALSWSNTVLFVGTNNGHIRSMEYPIILNGKYVDYPCHNLEITHVIFTLDDRYLISTSTDSSIAIWNVSDSEGRSFRRDLSAIWIEEVLYPSQGLKTKNSEILNLKSRVENLSNENLYELYLRDMSFKVKLNGIRENHIQEKENLVSKNKFLESDKVRDKAMFDEQMAKIIEQHSTDVESLNSVGDKKLLQECEKYKKLRARMVTLHEEQEQQEQDMVEEHEYLEEQLEKEYKKKLEDLEEEIDKYEEEILIKQREHDKEEKRIERDAEREYIKKKTEYEKQLYIERNSNSDTKDQNDVLKKKLLAFPKELKDSEDECQKYKMEVKRLNIVKNNLEKDISHLLNETEIQFQGLNDEEKRFCDLKLKNQEIEASKCELEHKNIIELKRQVEVRETAIDNLKMQISAMETELAYFAHQFVTMGHTIAETKEKLTSTSQELDQVRTVLYKKTAVLNLFCSDLFSCMSVLQEPQKLKNSIKFLYKKYIEKTDKIVITEPGVQLEWNRQRNHFEYTIHKVKYQLNSTTKHVSRDTNRLLTKCNNIGDILQKARHQNHRLQSILERAK</sequence>
<feature type="coiled-coil region" evidence="4">
    <location>
        <begin position="655"/>
        <end position="715"/>
    </location>
</feature>
<evidence type="ECO:0000259" key="5">
    <source>
        <dbReference type="Pfam" id="PF23414"/>
    </source>
</evidence>
<evidence type="ECO:0000313" key="7">
    <source>
        <dbReference type="RefSeq" id="XP_029650216.2"/>
    </source>
</evidence>
<keyword evidence="2" id="KW-0677">Repeat</keyword>
<dbReference type="KEGG" id="osn:115223683"/>
<feature type="repeat" description="WD" evidence="3">
    <location>
        <begin position="595"/>
        <end position="636"/>
    </location>
</feature>
<dbReference type="PROSITE" id="PS00678">
    <property type="entry name" value="WD_REPEATS_1"/>
    <property type="match status" value="1"/>
</dbReference>
<feature type="domain" description="EML-like second beta-propeller" evidence="5">
    <location>
        <begin position="358"/>
        <end position="628"/>
    </location>
</feature>
<dbReference type="InterPro" id="IPR019775">
    <property type="entry name" value="WD40_repeat_CS"/>
</dbReference>
<feature type="repeat" description="WD" evidence="3">
    <location>
        <begin position="470"/>
        <end position="511"/>
    </location>
</feature>
<evidence type="ECO:0000256" key="1">
    <source>
        <dbReference type="ARBA" id="ARBA00022574"/>
    </source>
</evidence>
<dbReference type="AlphaFoldDB" id="A0A6P7TMH4"/>
<dbReference type="InterPro" id="IPR015943">
    <property type="entry name" value="WD40/YVTN_repeat-like_dom_sf"/>
</dbReference>
<keyword evidence="1 3" id="KW-0853">WD repeat</keyword>
<feature type="coiled-coil region" evidence="4">
    <location>
        <begin position="756"/>
        <end position="823"/>
    </location>
</feature>
<dbReference type="Gene3D" id="2.130.10.10">
    <property type="entry name" value="YVTN repeat-like/Quinoprotein amine dehydrogenase"/>
    <property type="match status" value="2"/>
</dbReference>